<organism evidence="6 7">
    <name type="scientific">Metarhizium album (strain ARSEF 1941)</name>
    <dbReference type="NCBI Taxonomy" id="1081103"/>
    <lineage>
        <taxon>Eukaryota</taxon>
        <taxon>Fungi</taxon>
        <taxon>Dikarya</taxon>
        <taxon>Ascomycota</taxon>
        <taxon>Pezizomycotina</taxon>
        <taxon>Sordariomycetes</taxon>
        <taxon>Hypocreomycetidae</taxon>
        <taxon>Hypocreales</taxon>
        <taxon>Clavicipitaceae</taxon>
        <taxon>Metarhizium</taxon>
    </lineage>
</organism>
<evidence type="ECO:0000313" key="7">
    <source>
        <dbReference type="Proteomes" id="UP000030816"/>
    </source>
</evidence>
<dbReference type="GO" id="GO:0046872">
    <property type="term" value="F:metal ion binding"/>
    <property type="evidence" value="ECO:0007669"/>
    <property type="project" value="InterPro"/>
</dbReference>
<dbReference type="Proteomes" id="UP000030816">
    <property type="component" value="Unassembled WGS sequence"/>
</dbReference>
<dbReference type="SUPFAM" id="SSF56059">
    <property type="entry name" value="Glutathione synthetase ATP-binding domain-like"/>
    <property type="match status" value="1"/>
</dbReference>
<dbReference type="Gene3D" id="3.30.470.20">
    <property type="entry name" value="ATP-grasp fold, B domain"/>
    <property type="match status" value="1"/>
</dbReference>
<dbReference type="HOGENOM" id="CLU_565229_0_0_1"/>
<dbReference type="InterPro" id="IPR041472">
    <property type="entry name" value="BL00235/CARNS1_N"/>
</dbReference>
<accession>A0A0B2WR25</accession>
<evidence type="ECO:0000256" key="3">
    <source>
        <dbReference type="ARBA" id="ARBA00022840"/>
    </source>
</evidence>
<gene>
    <name evidence="6" type="ORF">MAM_06179</name>
</gene>
<feature type="domain" description="ATP-grasp" evidence="5">
    <location>
        <begin position="84"/>
        <end position="327"/>
    </location>
</feature>
<proteinExistence type="predicted"/>
<keyword evidence="7" id="KW-1185">Reference proteome</keyword>
<evidence type="ECO:0000313" key="6">
    <source>
        <dbReference type="EMBL" id="KHN96074.1"/>
    </source>
</evidence>
<reference evidence="6 7" key="1">
    <citation type="journal article" date="2014" name="Proc. Natl. Acad. Sci. U.S.A.">
        <title>Trajectory and genomic determinants of fungal-pathogen speciation and host adaptation.</title>
        <authorList>
            <person name="Hu X."/>
            <person name="Xiao G."/>
            <person name="Zheng P."/>
            <person name="Shang Y."/>
            <person name="Su Y."/>
            <person name="Zhang X."/>
            <person name="Liu X."/>
            <person name="Zhan S."/>
            <person name="St Leger R.J."/>
            <person name="Wang C."/>
        </authorList>
    </citation>
    <scope>NUCLEOTIDE SEQUENCE [LARGE SCALE GENOMIC DNA]</scope>
    <source>
        <strain evidence="6 7">ARSEF 1941</strain>
    </source>
</reference>
<dbReference type="GeneID" id="63740634"/>
<dbReference type="InterPro" id="IPR052032">
    <property type="entry name" value="ATP-dep_AA_Ligase"/>
</dbReference>
<comment type="caution">
    <text evidence="6">The sequence shown here is derived from an EMBL/GenBank/DDBJ whole genome shotgun (WGS) entry which is preliminary data.</text>
</comment>
<dbReference type="RefSeq" id="XP_040677140.1">
    <property type="nucleotide sequence ID" value="XM_040824977.1"/>
</dbReference>
<dbReference type="Gene3D" id="3.30.1490.20">
    <property type="entry name" value="ATP-grasp fold, A domain"/>
    <property type="match status" value="1"/>
</dbReference>
<dbReference type="InterPro" id="IPR011761">
    <property type="entry name" value="ATP-grasp"/>
</dbReference>
<dbReference type="STRING" id="1081103.A0A0B2WR25"/>
<dbReference type="Pfam" id="PF18130">
    <property type="entry name" value="ATPgrasp_N"/>
    <property type="match status" value="1"/>
</dbReference>
<dbReference type="GO" id="GO:0005524">
    <property type="term" value="F:ATP binding"/>
    <property type="evidence" value="ECO:0007669"/>
    <property type="project" value="UniProtKB-UniRule"/>
</dbReference>
<keyword evidence="3 4" id="KW-0067">ATP-binding</keyword>
<protein>
    <submittedName>
        <fullName evidence="6">ATP-grasp fold, subdomain 1</fullName>
    </submittedName>
</protein>
<name>A0A0B2WR25_METAS</name>
<dbReference type="InterPro" id="IPR013815">
    <property type="entry name" value="ATP_grasp_subdomain_1"/>
</dbReference>
<evidence type="ECO:0000256" key="2">
    <source>
        <dbReference type="ARBA" id="ARBA00022741"/>
    </source>
</evidence>
<evidence type="ECO:0000259" key="5">
    <source>
        <dbReference type="PROSITE" id="PS50975"/>
    </source>
</evidence>
<dbReference type="PANTHER" id="PTHR43585">
    <property type="entry name" value="FUMIPYRROLE BIOSYNTHESIS PROTEIN C"/>
    <property type="match status" value="1"/>
</dbReference>
<dbReference type="AlphaFoldDB" id="A0A0B2WR25"/>
<evidence type="ECO:0000256" key="4">
    <source>
        <dbReference type="PROSITE-ProRule" id="PRU00409"/>
    </source>
</evidence>
<dbReference type="OrthoDB" id="434648at2759"/>
<dbReference type="Pfam" id="PF13535">
    <property type="entry name" value="ATP-grasp_4"/>
    <property type="match status" value="1"/>
</dbReference>
<dbReference type="PROSITE" id="PS50975">
    <property type="entry name" value="ATP_GRASP"/>
    <property type="match status" value="1"/>
</dbReference>
<sequence length="434" mass="48452">MDKPSHWLQDPAGPGGSYREDFVPFTGFTFDNLAHRIVQAVRNLPYEVDGIMTTMDPLLAGVAQAAEILGLRTAPVEAYRRSTDKYQTRRLQQTANAFTVTSLDELILRLERALEPLTYPLIVKPTLSHGSHGVSKVNNETELVNAVTHALSSVACQHELFGLQDAHIGEVLVETYCDGPEVDVNFVLWGGDVLFSEVSDNFPCSGDDVVTESTTEQFIETGSVWPSGLPSDETRMLQTELLAVVKQLGFDSGVFHVEARVQHSDAKWYRDKDNVRDLLLGMRTEDSLRPRPFLLEINPRPPGHSDLMGSAYVNGVDYYALHIMQVIGDEFRFRSLAHGFRNGSQFHYATTPLPLHSSTGGLMPHDVDLFSAGLADHTVMFRPFFRAGDRIPNPIDLRYPWFGLIMLCSRKSRRHLLEIVATAYNRGLIKLGPS</sequence>
<keyword evidence="2 4" id="KW-0547">Nucleotide-binding</keyword>
<dbReference type="PANTHER" id="PTHR43585:SF2">
    <property type="entry name" value="ATP-GRASP ENZYME FSQD"/>
    <property type="match status" value="1"/>
</dbReference>
<evidence type="ECO:0000256" key="1">
    <source>
        <dbReference type="ARBA" id="ARBA00022598"/>
    </source>
</evidence>
<dbReference type="GO" id="GO:0016874">
    <property type="term" value="F:ligase activity"/>
    <property type="evidence" value="ECO:0007669"/>
    <property type="project" value="UniProtKB-KW"/>
</dbReference>
<dbReference type="EMBL" id="AZHE01000018">
    <property type="protein sequence ID" value="KHN96074.1"/>
    <property type="molecule type" value="Genomic_DNA"/>
</dbReference>
<keyword evidence="1" id="KW-0436">Ligase</keyword>